<dbReference type="EMBL" id="KE125741">
    <property type="protein sequence ID" value="EPB67233.1"/>
    <property type="molecule type" value="Genomic_DNA"/>
</dbReference>
<proteinExistence type="predicted"/>
<evidence type="ECO:0000313" key="1">
    <source>
        <dbReference type="EMBL" id="EPB67233.1"/>
    </source>
</evidence>
<accession>A0A0D6L883</accession>
<evidence type="ECO:0000313" key="2">
    <source>
        <dbReference type="Proteomes" id="UP000054495"/>
    </source>
</evidence>
<keyword evidence="2" id="KW-1185">Reference proteome</keyword>
<protein>
    <submittedName>
        <fullName evidence="1">Uncharacterized protein</fullName>
    </submittedName>
</protein>
<gene>
    <name evidence="1" type="ORF">ANCCEY_13673</name>
</gene>
<name>A0A0D6L883_9BILA</name>
<reference evidence="1 2" key="1">
    <citation type="submission" date="2013-05" db="EMBL/GenBank/DDBJ databases">
        <title>Draft genome of the parasitic nematode Anyclostoma ceylanicum.</title>
        <authorList>
            <person name="Mitreva M."/>
        </authorList>
    </citation>
    <scope>NUCLEOTIDE SEQUENCE [LARGE SCALE GENOMIC DNA]</scope>
</reference>
<organism evidence="1 2">
    <name type="scientific">Ancylostoma ceylanicum</name>
    <dbReference type="NCBI Taxonomy" id="53326"/>
    <lineage>
        <taxon>Eukaryota</taxon>
        <taxon>Metazoa</taxon>
        <taxon>Ecdysozoa</taxon>
        <taxon>Nematoda</taxon>
        <taxon>Chromadorea</taxon>
        <taxon>Rhabditida</taxon>
        <taxon>Rhabditina</taxon>
        <taxon>Rhabditomorpha</taxon>
        <taxon>Strongyloidea</taxon>
        <taxon>Ancylostomatidae</taxon>
        <taxon>Ancylostomatinae</taxon>
        <taxon>Ancylostoma</taxon>
    </lineage>
</organism>
<dbReference type="AlphaFoldDB" id="A0A0D6L883"/>
<dbReference type="Proteomes" id="UP000054495">
    <property type="component" value="Unassembled WGS sequence"/>
</dbReference>
<sequence>MDPPKLDHSTITIRTVDGSAMNIFGSFKAAFTIFDRKGPLTERTGCCFVMESVELLKLECLELGRSTKTKARLFLKPGARPVYREKRSVPFASQAAVNAEIEREIE</sequence>